<proteinExistence type="predicted"/>
<dbReference type="PANTHER" id="PTHR43244">
    <property type="match status" value="1"/>
</dbReference>
<gene>
    <name evidence="4" type="ORF">Ga0074812_108220</name>
</gene>
<organism evidence="4 5">
    <name type="scientific">Parafrankia irregularis</name>
    <dbReference type="NCBI Taxonomy" id="795642"/>
    <lineage>
        <taxon>Bacteria</taxon>
        <taxon>Bacillati</taxon>
        <taxon>Actinomycetota</taxon>
        <taxon>Actinomycetes</taxon>
        <taxon>Frankiales</taxon>
        <taxon>Frankiaceae</taxon>
        <taxon>Parafrankia</taxon>
    </lineage>
</organism>
<dbReference type="PANTHER" id="PTHR43244:SF1">
    <property type="entry name" value="5,10-METHYLENETETRAHYDROMETHANOPTERIN REDUCTASE"/>
    <property type="match status" value="1"/>
</dbReference>
<sequence>MTVGCVAPRSRAGVAALEAAGADTLWVGGHVASPNQSPEAMAWLARLSAQAERAVIGTAVLLLPLYQPAIVAKQIADLDTATDGRIALGIGVGGEYPAEFDACGVPLAGRGRRTDEAIGVLRDLWGGTPVDRPGPLFPMTGVRIGPPPCQPGGPPVIVAGRREPAMRRAARLGDGWMPYLYSAERYRRSVDIVRAEAHAAGRTLDGFVWAAYLPVVVDDDNEVARRRAAEFLGGTYRQDFLPMVDRVAVAGTPAQVEARLHDYIRAGARHLVLLPAVRDGGDDLLLHLMTDIAPRLRTAPTEQPSTASPPRPDRGDSDSGSSDKRGYA</sequence>
<dbReference type="Gene3D" id="3.20.20.30">
    <property type="entry name" value="Luciferase-like domain"/>
    <property type="match status" value="1"/>
</dbReference>
<accession>A0A0S4QMU7</accession>
<dbReference type="GO" id="GO:0016705">
    <property type="term" value="F:oxidoreductase activity, acting on paired donors, with incorporation or reduction of molecular oxygen"/>
    <property type="evidence" value="ECO:0007669"/>
    <property type="project" value="InterPro"/>
</dbReference>
<evidence type="ECO:0000259" key="3">
    <source>
        <dbReference type="Pfam" id="PF00296"/>
    </source>
</evidence>
<dbReference type="EMBL" id="FAOZ01000008">
    <property type="protein sequence ID" value="CUU56692.1"/>
    <property type="molecule type" value="Genomic_DNA"/>
</dbReference>
<dbReference type="InterPro" id="IPR011251">
    <property type="entry name" value="Luciferase-like_dom"/>
</dbReference>
<dbReference type="Proteomes" id="UP000198802">
    <property type="component" value="Unassembled WGS sequence"/>
</dbReference>
<feature type="region of interest" description="Disordered" evidence="2">
    <location>
        <begin position="295"/>
        <end position="328"/>
    </location>
</feature>
<keyword evidence="1" id="KW-0560">Oxidoreductase</keyword>
<feature type="domain" description="Luciferase-like" evidence="3">
    <location>
        <begin position="14"/>
        <end position="270"/>
    </location>
</feature>
<name>A0A0S4QMU7_9ACTN</name>
<dbReference type="AlphaFoldDB" id="A0A0S4QMU7"/>
<dbReference type="InterPro" id="IPR050564">
    <property type="entry name" value="F420-G6PD/mer"/>
</dbReference>
<protein>
    <submittedName>
        <fullName evidence="4">Flavin-dependent oxidoreductase, luciferase family (Includes alkanesulfonate monooxygenase SsuD and methylene tetrahydromethanopterin reductase)</fullName>
    </submittedName>
</protein>
<keyword evidence="4" id="KW-0503">Monooxygenase</keyword>
<feature type="compositionally biased region" description="Basic and acidic residues" evidence="2">
    <location>
        <begin position="311"/>
        <end position="328"/>
    </location>
</feature>
<evidence type="ECO:0000313" key="4">
    <source>
        <dbReference type="EMBL" id="CUU56692.1"/>
    </source>
</evidence>
<dbReference type="Pfam" id="PF00296">
    <property type="entry name" value="Bac_luciferase"/>
    <property type="match status" value="1"/>
</dbReference>
<reference evidence="5" key="1">
    <citation type="submission" date="2015-11" db="EMBL/GenBank/DDBJ databases">
        <authorList>
            <person name="Varghese N."/>
        </authorList>
    </citation>
    <scope>NUCLEOTIDE SEQUENCE [LARGE SCALE GENOMIC DNA]</scope>
    <source>
        <strain evidence="5">DSM 45899</strain>
    </source>
</reference>
<evidence type="ECO:0000256" key="2">
    <source>
        <dbReference type="SAM" id="MobiDB-lite"/>
    </source>
</evidence>
<evidence type="ECO:0000313" key="5">
    <source>
        <dbReference type="Proteomes" id="UP000198802"/>
    </source>
</evidence>
<dbReference type="SUPFAM" id="SSF51679">
    <property type="entry name" value="Bacterial luciferase-like"/>
    <property type="match status" value="1"/>
</dbReference>
<keyword evidence="5" id="KW-1185">Reference proteome</keyword>
<dbReference type="InterPro" id="IPR036661">
    <property type="entry name" value="Luciferase-like_sf"/>
</dbReference>
<evidence type="ECO:0000256" key="1">
    <source>
        <dbReference type="ARBA" id="ARBA00023002"/>
    </source>
</evidence>
<dbReference type="GO" id="GO:0004497">
    <property type="term" value="F:monooxygenase activity"/>
    <property type="evidence" value="ECO:0007669"/>
    <property type="project" value="UniProtKB-KW"/>
</dbReference>